<sequence length="121" mass="13891">MITEQEVVLVLRKISANDKRKPDQFELDEFVSAARRHNWTYREACAQVDAFFDIPRGGERITHGHITAGIKADRRHPKPVADVLQLEGPKPASEDNPDRQRVLAMVRELSRKFSMPEETAR</sequence>
<dbReference type="AlphaFoldDB" id="D6Z9K6"/>
<evidence type="ECO:0000313" key="1">
    <source>
        <dbReference type="EMBL" id="ADG96533.1"/>
    </source>
</evidence>
<proteinExistence type="predicted"/>
<reference evidence="1 2" key="1">
    <citation type="journal article" date="2010" name="Stand. Genomic Sci.">
        <title>Complete genome sequence of Segniliparus rotundus type strain (CDC 1076).</title>
        <authorList>
            <person name="Sikorski J."/>
            <person name="Lapidus A."/>
            <person name="Copeland A."/>
            <person name="Misra M."/>
            <person name="Glavina Del Rio T."/>
            <person name="Nolan M."/>
            <person name="Lucas S."/>
            <person name="Chen F."/>
            <person name="Tice H."/>
            <person name="Cheng J.F."/>
            <person name="Jando M."/>
            <person name="Schneider S."/>
            <person name="Bruce D."/>
            <person name="Goodwin L."/>
            <person name="Pitluck S."/>
            <person name="Liolios K."/>
            <person name="Mikhailova N."/>
            <person name="Pati A."/>
            <person name="Ivanova N."/>
            <person name="Mavromatis K."/>
            <person name="Chen A."/>
            <person name="Palaniappan K."/>
            <person name="Chertkov O."/>
            <person name="Land M."/>
            <person name="Hauser L."/>
            <person name="Chang Y.J."/>
            <person name="Jeffries C.D."/>
            <person name="Brettin T."/>
            <person name="Detter J.C."/>
            <person name="Han C."/>
            <person name="Rohde M."/>
            <person name="Goker M."/>
            <person name="Bristow J."/>
            <person name="Eisen J.A."/>
            <person name="Markowitz V."/>
            <person name="Hugenholtz P."/>
            <person name="Kyrpides N.C."/>
            <person name="Klenk H.P."/>
        </authorList>
    </citation>
    <scope>NUCLEOTIDE SEQUENCE [LARGE SCALE GENOMIC DNA]</scope>
    <source>
        <strain evidence="2">ATCC BAA-972 / CDC 1076 / CIP 108378 / DSM 44985 / JCM 13578</strain>
    </source>
</reference>
<dbReference type="RefSeq" id="WP_013136989.1">
    <property type="nucleotide sequence ID" value="NC_014168.1"/>
</dbReference>
<accession>D6Z9K6</accession>
<dbReference type="OrthoDB" id="4552139at2"/>
<dbReference type="KEGG" id="srt:Srot_0040"/>
<dbReference type="HOGENOM" id="CLU_2036419_0_0_11"/>
<dbReference type="EMBL" id="CP001958">
    <property type="protein sequence ID" value="ADG96533.1"/>
    <property type="molecule type" value="Genomic_DNA"/>
</dbReference>
<gene>
    <name evidence="1" type="ordered locus">Srot_0040</name>
</gene>
<dbReference type="Proteomes" id="UP000002247">
    <property type="component" value="Chromosome"/>
</dbReference>
<organism evidence="1 2">
    <name type="scientific">Segniliparus rotundus (strain ATCC BAA-972 / CDC 1076 / CIP 108378 / DSM 44985 / JCM 13578)</name>
    <dbReference type="NCBI Taxonomy" id="640132"/>
    <lineage>
        <taxon>Bacteria</taxon>
        <taxon>Bacillati</taxon>
        <taxon>Actinomycetota</taxon>
        <taxon>Actinomycetes</taxon>
        <taxon>Mycobacteriales</taxon>
        <taxon>Segniliparaceae</taxon>
        <taxon>Segniliparus</taxon>
    </lineage>
</organism>
<evidence type="ECO:0000313" key="2">
    <source>
        <dbReference type="Proteomes" id="UP000002247"/>
    </source>
</evidence>
<keyword evidence="2" id="KW-1185">Reference proteome</keyword>
<protein>
    <submittedName>
        <fullName evidence="1">Uncharacterized protein</fullName>
    </submittedName>
</protein>
<dbReference type="STRING" id="640132.Srot_0040"/>
<name>D6Z9K6_SEGRD</name>